<evidence type="ECO:0000313" key="1">
    <source>
        <dbReference type="EMBL" id="MDG0817660.1"/>
    </source>
</evidence>
<dbReference type="RefSeq" id="WP_277579132.1">
    <property type="nucleotide sequence ID" value="NZ_JANRMI010000004.1"/>
</dbReference>
<dbReference type="EMBL" id="JANRMI010000004">
    <property type="protein sequence ID" value="MDG0817660.1"/>
    <property type="molecule type" value="Genomic_DNA"/>
</dbReference>
<proteinExistence type="predicted"/>
<reference evidence="1" key="1">
    <citation type="submission" date="2022-08" db="EMBL/GenBank/DDBJ databases">
        <title>Novel Bdellovibrio Species Isolated from Svalbard: Designation Bdellovibrio svalbardensis.</title>
        <authorList>
            <person name="Mitchell R.J."/>
            <person name="Choi S.Y."/>
        </authorList>
    </citation>
    <scope>NUCLEOTIDE SEQUENCE</scope>
    <source>
        <strain evidence="1">PAP01</strain>
    </source>
</reference>
<organism evidence="1 2">
    <name type="scientific">Bdellovibrio svalbardensis</name>
    <dbReference type="NCBI Taxonomy" id="2972972"/>
    <lineage>
        <taxon>Bacteria</taxon>
        <taxon>Pseudomonadati</taxon>
        <taxon>Bdellovibrionota</taxon>
        <taxon>Bdellovibrionia</taxon>
        <taxon>Bdellovibrionales</taxon>
        <taxon>Pseudobdellovibrionaceae</taxon>
        <taxon>Bdellovibrio</taxon>
    </lineage>
</organism>
<dbReference type="Gene3D" id="3.40.190.10">
    <property type="entry name" value="Periplasmic binding protein-like II"/>
    <property type="match status" value="2"/>
</dbReference>
<gene>
    <name evidence="1" type="ORF">NWE73_14865</name>
</gene>
<comment type="caution">
    <text evidence="1">The sequence shown here is derived from an EMBL/GenBank/DDBJ whole genome shotgun (WGS) entry which is preliminary data.</text>
</comment>
<keyword evidence="2" id="KW-1185">Reference proteome</keyword>
<dbReference type="PANTHER" id="PTHR35936:SF19">
    <property type="entry name" value="AMINO-ACID-BINDING PROTEIN YXEM-RELATED"/>
    <property type="match status" value="1"/>
</dbReference>
<dbReference type="Proteomes" id="UP001152321">
    <property type="component" value="Unassembled WGS sequence"/>
</dbReference>
<dbReference type="SUPFAM" id="SSF53850">
    <property type="entry name" value="Periplasmic binding protein-like II"/>
    <property type="match status" value="1"/>
</dbReference>
<evidence type="ECO:0000313" key="2">
    <source>
        <dbReference type="Proteomes" id="UP001152321"/>
    </source>
</evidence>
<name>A0ABT6DL99_9BACT</name>
<protein>
    <submittedName>
        <fullName evidence="1">Transporter substrate-binding domain-containing protein</fullName>
    </submittedName>
</protein>
<accession>A0ABT6DL99</accession>
<sequence length="221" mass="24932">MKFFFSLNTLAHAAEVPLKIAMSDVGPFSYSVDGKLHGLNYDILKDISKHSGIKFSFHLYPHIRLVNSLSNIKPDLAIVFEDSCLKYKSEYEVQTKLYTSKPTLFLTKSANTDLSKLRIGLIRGTCVDLSTKYLKHELVMDIADMGQAMEMLKGGRIDGVCGLPLVVKFNLEKVNYPSTLLKSHTDSKILQAVLCRKRELPENTKRKLELAVKEIKIPKID</sequence>
<dbReference type="PANTHER" id="PTHR35936">
    <property type="entry name" value="MEMBRANE-BOUND LYTIC MUREIN TRANSGLYCOSYLASE F"/>
    <property type="match status" value="1"/>
</dbReference>